<dbReference type="PROSITE" id="PS51409">
    <property type="entry name" value="ARGINASE_2"/>
    <property type="match status" value="1"/>
</dbReference>
<dbReference type="Proteomes" id="UP000198424">
    <property type="component" value="Unassembled WGS sequence"/>
</dbReference>
<dbReference type="InterPro" id="IPR023696">
    <property type="entry name" value="Ureohydrolase_dom_sf"/>
</dbReference>
<evidence type="ECO:0000313" key="4">
    <source>
        <dbReference type="Proteomes" id="UP000028712"/>
    </source>
</evidence>
<evidence type="ECO:0000256" key="1">
    <source>
        <dbReference type="PROSITE-ProRule" id="PRU00742"/>
    </source>
</evidence>
<dbReference type="AlphaFoldDB" id="A0A086AFG7"/>
<dbReference type="InterPro" id="IPR006035">
    <property type="entry name" value="Ureohydrolase"/>
</dbReference>
<reference evidence="2 4" key="1">
    <citation type="submission" date="2014-07" db="EMBL/GenBank/DDBJ databases">
        <title>Genome of Flavobacterium hydatis DSM 2063.</title>
        <authorList>
            <person name="Pipes S.E."/>
            <person name="Stropko S.J."/>
            <person name="Newman J.D."/>
        </authorList>
    </citation>
    <scope>NUCLEOTIDE SEQUENCE [LARGE SCALE GENOMIC DNA]</scope>
    <source>
        <strain evidence="2 4">DSM 2063</strain>
    </source>
</reference>
<dbReference type="SUPFAM" id="SSF52768">
    <property type="entry name" value="Arginase/deacetylase"/>
    <property type="match status" value="1"/>
</dbReference>
<dbReference type="OrthoDB" id="931936at2"/>
<name>A0A086AFG7_FLAHY</name>
<organism evidence="2 4">
    <name type="scientific">Flavobacterium hydatis</name>
    <name type="common">Cytophaga aquatilis</name>
    <dbReference type="NCBI Taxonomy" id="991"/>
    <lineage>
        <taxon>Bacteria</taxon>
        <taxon>Pseudomonadati</taxon>
        <taxon>Bacteroidota</taxon>
        <taxon>Flavobacteriia</taxon>
        <taxon>Flavobacteriales</taxon>
        <taxon>Flavobacteriaceae</taxon>
        <taxon>Flavobacterium</taxon>
    </lineage>
</organism>
<protein>
    <submittedName>
        <fullName evidence="2">Arginase</fullName>
    </submittedName>
</protein>
<dbReference type="EMBL" id="JPRM01000021">
    <property type="protein sequence ID" value="KFF15431.1"/>
    <property type="molecule type" value="Genomic_DNA"/>
</dbReference>
<dbReference type="Pfam" id="PF00491">
    <property type="entry name" value="Arginase"/>
    <property type="match status" value="1"/>
</dbReference>
<dbReference type="RefSeq" id="WP_035623281.1">
    <property type="nucleotide sequence ID" value="NZ_JBEWQG010000002.1"/>
</dbReference>
<comment type="caution">
    <text evidence="2">The sequence shown here is derived from an EMBL/GenBank/DDBJ whole genome shotgun (WGS) entry which is preliminary data.</text>
</comment>
<reference evidence="3 5" key="2">
    <citation type="submission" date="2016-11" db="EMBL/GenBank/DDBJ databases">
        <title>Whole genomes of Flavobacteriaceae.</title>
        <authorList>
            <person name="Stine C."/>
            <person name="Li C."/>
            <person name="Tadesse D."/>
        </authorList>
    </citation>
    <scope>NUCLEOTIDE SEQUENCE [LARGE SCALE GENOMIC DNA]</scope>
    <source>
        <strain evidence="3 5">ATCC 29551</strain>
    </source>
</reference>
<accession>A0A086AFG7</accession>
<dbReference type="GO" id="GO:0046872">
    <property type="term" value="F:metal ion binding"/>
    <property type="evidence" value="ECO:0007669"/>
    <property type="project" value="InterPro"/>
</dbReference>
<evidence type="ECO:0000313" key="2">
    <source>
        <dbReference type="EMBL" id="KFF15431.1"/>
    </source>
</evidence>
<evidence type="ECO:0000313" key="5">
    <source>
        <dbReference type="Proteomes" id="UP000198424"/>
    </source>
</evidence>
<comment type="similarity">
    <text evidence="1">Belongs to the arginase family.</text>
</comment>
<evidence type="ECO:0000313" key="3">
    <source>
        <dbReference type="EMBL" id="OXA91377.1"/>
    </source>
</evidence>
<dbReference type="CDD" id="cd09988">
    <property type="entry name" value="Formimidoylglutamase"/>
    <property type="match status" value="1"/>
</dbReference>
<keyword evidence="5" id="KW-1185">Reference proteome</keyword>
<dbReference type="GO" id="GO:0016813">
    <property type="term" value="F:hydrolase activity, acting on carbon-nitrogen (but not peptide) bonds, in linear amidines"/>
    <property type="evidence" value="ECO:0007669"/>
    <property type="project" value="UniProtKB-ARBA"/>
</dbReference>
<dbReference type="Proteomes" id="UP000028712">
    <property type="component" value="Unassembled WGS sequence"/>
</dbReference>
<gene>
    <name evidence="3" type="ORF">B0A62_17005</name>
    <name evidence="2" type="ORF">IW20_14140</name>
</gene>
<dbReference type="eggNOG" id="COG0010">
    <property type="taxonomic scope" value="Bacteria"/>
</dbReference>
<dbReference type="EMBL" id="MUGY01000025">
    <property type="protein sequence ID" value="OXA91377.1"/>
    <property type="molecule type" value="Genomic_DNA"/>
</dbReference>
<proteinExistence type="inferred from homology"/>
<dbReference type="STRING" id="991.IW20_14140"/>
<sequence>MEFDFLQPVAEEILNYIDTLSSQELGSKIVLHTKEQFPDLAKVNIAIIGVLDNRGDTSAISDVNLNPFRKKLYSMFPGNWDMTIADLGDILPGNSVEDTYYLLKKITAALIKNRVVPIVIGGSQDLTYALYRAYDDLEQMVNLVAVDNKFDFGKESEDSSATSYLTQIIVDEPNNLFNYCNIGYQTYYNSQEEIDLIEKLFFDAYRLGEISNKIALAEPVFRDADLVSFDLNSIKSADSGNTITFEPNGFNGKEICSLARYAGISDKVSAFGLFNHNNTLQEAPIMAQIVWYFIEGYHYRSNEYPYGSRKNYLKYIVPLEEEELVFYKSDKTDRWWIEIPFISNGSNKLKRNALLSCSYDEYLTACNQELPERWWKAQRKNTV</sequence>
<dbReference type="Gene3D" id="3.40.800.10">
    <property type="entry name" value="Ureohydrolase domain"/>
    <property type="match status" value="1"/>
</dbReference>